<proteinExistence type="predicted"/>
<sequence length="356" mass="41869">MSRSFHSNVRDYIKERNYKYSNEGIKEEKLNQIGEELYRKSFTKKMTICNRKVDNRNIKYMNPSDLNTIKIKIKDKEKYIHFPLNKEDLLGVIKRMPYNIVSGIHSITLCLGKEYQEGKVDNLDKEVRDPYTGRICIDEYGPIYSPPILGTYYTRTCKIFLYAYVYDREKIKLGIIESYLRLQMLSTLVHEIAHHEDNLLRAGGGRWLGFNDRKCEDYAELQQLKWTETVVIPYLIDNYPEEYCSLLNWIEKHGGVKLSLVDLIDKSRIRRIGDKIKIVSGASLSGKWLFKNIINGMNEHDAMLEFAKDLYWEDYGEECLKVIDILLLNNPKDSEVLSFKADIYINLRYKLRGSHK</sequence>
<dbReference type="KEGG" id="hhw:NCTC503_01212"/>
<keyword evidence="2" id="KW-1185">Reference proteome</keyword>
<protein>
    <submittedName>
        <fullName evidence="1">Uncharacterized protein</fullName>
    </submittedName>
</protein>
<dbReference type="AlphaFoldDB" id="A0A4V6KCY6"/>
<name>A0A4V6KCY6_HATHI</name>
<reference evidence="1 2" key="1">
    <citation type="submission" date="2019-05" db="EMBL/GenBank/DDBJ databases">
        <authorList>
            <consortium name="Pathogen Informatics"/>
        </authorList>
    </citation>
    <scope>NUCLEOTIDE SEQUENCE [LARGE SCALE GENOMIC DNA]</scope>
    <source>
        <strain evidence="1 2">NCTC503</strain>
    </source>
</reference>
<dbReference type="EMBL" id="LR590481">
    <property type="protein sequence ID" value="VTQ88267.1"/>
    <property type="molecule type" value="Genomic_DNA"/>
</dbReference>
<gene>
    <name evidence="1" type="ORF">NCTC503_01212</name>
</gene>
<dbReference type="Proteomes" id="UP000308489">
    <property type="component" value="Chromosome 1"/>
</dbReference>
<evidence type="ECO:0000313" key="1">
    <source>
        <dbReference type="EMBL" id="VTQ88267.1"/>
    </source>
</evidence>
<organism evidence="1 2">
    <name type="scientific">Hathewaya histolytica</name>
    <name type="common">Clostridium histolyticum</name>
    <dbReference type="NCBI Taxonomy" id="1498"/>
    <lineage>
        <taxon>Bacteria</taxon>
        <taxon>Bacillati</taxon>
        <taxon>Bacillota</taxon>
        <taxon>Clostridia</taxon>
        <taxon>Eubacteriales</taxon>
        <taxon>Clostridiaceae</taxon>
        <taxon>Hathewaya</taxon>
    </lineage>
</organism>
<dbReference type="RefSeq" id="WP_138209898.1">
    <property type="nucleotide sequence ID" value="NZ_CBCRUQ010000022.1"/>
</dbReference>
<accession>A0A4V6KCY6</accession>
<evidence type="ECO:0000313" key="2">
    <source>
        <dbReference type="Proteomes" id="UP000308489"/>
    </source>
</evidence>